<dbReference type="AlphaFoldDB" id="A0AAE6JTG9"/>
<feature type="chain" id="PRO_5042076750" description="Secreted protein" evidence="1">
    <location>
        <begin position="19"/>
        <end position="77"/>
    </location>
</feature>
<dbReference type="Proteomes" id="UP000323974">
    <property type="component" value="Chromosome"/>
</dbReference>
<gene>
    <name evidence="2" type="ORF">E5Q53_04870</name>
</gene>
<evidence type="ECO:0000256" key="1">
    <source>
        <dbReference type="SAM" id="SignalP"/>
    </source>
</evidence>
<evidence type="ECO:0008006" key="4">
    <source>
        <dbReference type="Google" id="ProtNLM"/>
    </source>
</evidence>
<evidence type="ECO:0000313" key="2">
    <source>
        <dbReference type="EMBL" id="QEN10826.1"/>
    </source>
</evidence>
<dbReference type="KEGG" id="hpaa:E5Q53_04870"/>
<feature type="signal peptide" evidence="1">
    <location>
        <begin position="1"/>
        <end position="18"/>
    </location>
</feature>
<reference evidence="2 3" key="1">
    <citation type="submission" date="2019-04" db="EMBL/GenBank/DDBJ databases">
        <title>Complete Genome and Methylome Analysis of Haemophilus haemolyticus NEB129.</title>
        <authorList>
            <person name="Fomenkov A."/>
            <person name="Roberts R.J."/>
            <person name="Anton B.P."/>
            <person name="Vincze T."/>
        </authorList>
    </citation>
    <scope>NUCLEOTIDE SEQUENCE [LARGE SCALE GENOMIC DNA]</scope>
    <source>
        <strain evidence="2 3">NEB129</strain>
    </source>
</reference>
<name>A0AAE6JTG9_HAEPH</name>
<keyword evidence="1" id="KW-0732">Signal</keyword>
<accession>A0AAE6JTG9</accession>
<proteinExistence type="predicted"/>
<organism evidence="2 3">
    <name type="scientific">Haemophilus parahaemolyticus</name>
    <dbReference type="NCBI Taxonomy" id="735"/>
    <lineage>
        <taxon>Bacteria</taxon>
        <taxon>Pseudomonadati</taxon>
        <taxon>Pseudomonadota</taxon>
        <taxon>Gammaproteobacteria</taxon>
        <taxon>Pasteurellales</taxon>
        <taxon>Pasteurellaceae</taxon>
        <taxon>Haemophilus</taxon>
    </lineage>
</organism>
<evidence type="ECO:0000313" key="3">
    <source>
        <dbReference type="Proteomes" id="UP000323974"/>
    </source>
</evidence>
<protein>
    <recommendedName>
        <fullName evidence="4">Secreted protein</fullName>
    </recommendedName>
</protein>
<dbReference type="GeneID" id="78224429"/>
<dbReference type="EMBL" id="CP038817">
    <property type="protein sequence ID" value="QEN10826.1"/>
    <property type="molecule type" value="Genomic_DNA"/>
</dbReference>
<dbReference type="RefSeq" id="WP_005706133.1">
    <property type="nucleotide sequence ID" value="NZ_CP038817.1"/>
</dbReference>
<sequence>MKKVLLALLMMSCSAVYAGNDLGTEVRSELFGSMYTECISENDEFEMLAKLIKTERTKLCSCVSEQAVAEFDKANME</sequence>